<dbReference type="OrthoDB" id="9791827at2"/>
<dbReference type="EMBL" id="QPGR01000006">
    <property type="protein sequence ID" value="TBR81303.1"/>
    <property type="molecule type" value="Genomic_DNA"/>
</dbReference>
<sequence>MCYELDLKNPKTLNEKIQWLKIYDSTSLKTKYADKYLVRKHIKETIGEKYLIPLIAVYDKADDINFDILPDQFVIKCNHGSGYVIIVRNKEELNKEETIQKLNSWMNINYAFTYGLELHYKNIKPKILIEEYIENEKQEKINDLAKNSGLYSYSFYCFNYKVNFIYIYKGAGNEIKANCYDINLNLLPFRIKRENLEKDYNPPKEEIKKMIKLSEKLAKDFIFVRVDWFLLNNKDIKFSELTFTPFSGVIEFIPKEWDLKLGEVLKLN</sequence>
<accession>A0A4Q9JV88</accession>
<reference evidence="1 2" key="1">
    <citation type="submission" date="2018-07" db="EMBL/GenBank/DDBJ databases">
        <title>Campylobacter zealandensis sp. nov., isolated from birds and water in New Zealand.</title>
        <authorList>
            <person name="Wilkinson D.A."/>
            <person name="Biggs P.J."/>
            <person name="French N.P."/>
            <person name="Midwinter A.C."/>
        </authorList>
    </citation>
    <scope>NUCLEOTIDE SEQUENCE [LARGE SCALE GENOMIC DNA]</scope>
    <source>
        <strain evidence="1 2">B423b</strain>
    </source>
</reference>
<evidence type="ECO:0000313" key="1">
    <source>
        <dbReference type="EMBL" id="TBR81303.1"/>
    </source>
</evidence>
<dbReference type="InterPro" id="IPR029465">
    <property type="entry name" value="ATPgrasp_TupA"/>
</dbReference>
<dbReference type="Proteomes" id="UP000292583">
    <property type="component" value="Unassembled WGS sequence"/>
</dbReference>
<name>A0A4Q9JV88_9BACT</name>
<comment type="caution">
    <text evidence="1">The sequence shown here is derived from an EMBL/GenBank/DDBJ whole genome shotgun (WGS) entry which is preliminary data.</text>
</comment>
<dbReference type="SUPFAM" id="SSF56059">
    <property type="entry name" value="Glutathione synthetase ATP-binding domain-like"/>
    <property type="match status" value="1"/>
</dbReference>
<proteinExistence type="predicted"/>
<dbReference type="GO" id="GO:0016740">
    <property type="term" value="F:transferase activity"/>
    <property type="evidence" value="ECO:0007669"/>
    <property type="project" value="UniProtKB-KW"/>
</dbReference>
<keyword evidence="2" id="KW-1185">Reference proteome</keyword>
<dbReference type="Pfam" id="PF14305">
    <property type="entry name" value="ATPgrasp_TupA"/>
    <property type="match status" value="1"/>
</dbReference>
<dbReference type="RefSeq" id="WP_131186578.1">
    <property type="nucleotide sequence ID" value="NZ_QPGR01000006.1"/>
</dbReference>
<organism evidence="1 2">
    <name type="scientific">Campylobacter novaezeelandiae</name>
    <dbReference type="NCBI Taxonomy" id="2267891"/>
    <lineage>
        <taxon>Bacteria</taxon>
        <taxon>Pseudomonadati</taxon>
        <taxon>Campylobacterota</taxon>
        <taxon>Epsilonproteobacteria</taxon>
        <taxon>Campylobacterales</taxon>
        <taxon>Campylobacteraceae</taxon>
        <taxon>Campylobacter</taxon>
    </lineage>
</organism>
<protein>
    <submittedName>
        <fullName evidence="1">Glycosyl transferase</fullName>
    </submittedName>
</protein>
<keyword evidence="1" id="KW-0808">Transferase</keyword>
<gene>
    <name evidence="1" type="ORF">DU473_04230</name>
</gene>
<dbReference type="AlphaFoldDB" id="A0A4Q9JV88"/>
<evidence type="ECO:0000313" key="2">
    <source>
        <dbReference type="Proteomes" id="UP000292583"/>
    </source>
</evidence>